<dbReference type="Proteomes" id="UP000095286">
    <property type="component" value="Unplaced"/>
</dbReference>
<evidence type="ECO:0000313" key="2">
    <source>
        <dbReference type="WBParaSite" id="RSKR_0000032950.1"/>
    </source>
</evidence>
<protein>
    <submittedName>
        <fullName evidence="2">Gustatory receptor</fullName>
    </submittedName>
</protein>
<proteinExistence type="predicted"/>
<evidence type="ECO:0000313" key="1">
    <source>
        <dbReference type="Proteomes" id="UP000095286"/>
    </source>
</evidence>
<name>A0AC35TGJ2_9BILA</name>
<sequence length="424" mass="48308">MNQENEPLNRQKNECLISASSSYSTKIDDLNFVCREIFFPIYPIIKILQLPYLKFDLNHSLVQIKQSLLKKVVFFCLIVASLACLLVSVLFMLKSTKDYLKLSKLGSHGYFYNAWKVTAIVGIVMTLILVRRSFFTTFITKFAAYRKMDLNNGKIINTSKKYQCIKVAALFVLLTSCGIVTSVSNYLEYSANIEKGHFFRTSIFSQKSFYFVDCLITALANFLTFYFLTIYMSLYWAIEGESDNLSKQMKNLLNEDYCNEKIYQNILSLSARNTKLMELISLTNLNLEKYTNVIIVKSSIIIAVSISLLGAFNEESSLLEKIEFQLPVYLSVFIIICLLTPISKVHANVIEDGNTILFCSNIWSPFNSDMHITANSMIQRINVASYTGRILLLLPANELIIPVILILTIGITYALNYFSTVLNI</sequence>
<reference evidence="2" key="1">
    <citation type="submission" date="2016-11" db="UniProtKB">
        <authorList>
            <consortium name="WormBaseParasite"/>
        </authorList>
    </citation>
    <scope>IDENTIFICATION</scope>
    <source>
        <strain evidence="2">KR3021</strain>
    </source>
</reference>
<organism evidence="1 2">
    <name type="scientific">Rhabditophanes sp. KR3021</name>
    <dbReference type="NCBI Taxonomy" id="114890"/>
    <lineage>
        <taxon>Eukaryota</taxon>
        <taxon>Metazoa</taxon>
        <taxon>Ecdysozoa</taxon>
        <taxon>Nematoda</taxon>
        <taxon>Chromadorea</taxon>
        <taxon>Rhabditida</taxon>
        <taxon>Tylenchina</taxon>
        <taxon>Panagrolaimomorpha</taxon>
        <taxon>Strongyloidoidea</taxon>
        <taxon>Alloionematidae</taxon>
        <taxon>Rhabditophanes</taxon>
    </lineage>
</organism>
<dbReference type="WBParaSite" id="RSKR_0000032950.1">
    <property type="protein sequence ID" value="RSKR_0000032950.1"/>
    <property type="gene ID" value="RSKR_0000032950"/>
</dbReference>
<accession>A0AC35TGJ2</accession>